<dbReference type="Pfam" id="PF13602">
    <property type="entry name" value="ADH_zinc_N_2"/>
    <property type="match status" value="1"/>
</dbReference>
<dbReference type="Gene3D" id="3.10.129.110">
    <property type="entry name" value="Polyketide synthase dehydratase"/>
    <property type="match status" value="2"/>
</dbReference>
<dbReference type="SMART" id="SM00827">
    <property type="entry name" value="PKS_AT"/>
    <property type="match status" value="3"/>
</dbReference>
<feature type="region of interest" description="N-terminal hotdog fold" evidence="6">
    <location>
        <begin position="4030"/>
        <end position="4147"/>
    </location>
</feature>
<dbReference type="EMBL" id="BSTK01000024">
    <property type="protein sequence ID" value="GLY91995.1"/>
    <property type="molecule type" value="Genomic_DNA"/>
</dbReference>
<accession>A0A9W6SBV4</accession>
<dbReference type="GO" id="GO:0031177">
    <property type="term" value="F:phosphopantetheine binding"/>
    <property type="evidence" value="ECO:0007669"/>
    <property type="project" value="InterPro"/>
</dbReference>
<dbReference type="PROSITE" id="PS52004">
    <property type="entry name" value="KS3_2"/>
    <property type="match status" value="3"/>
</dbReference>
<sequence>MHVVDATDRVAEALRASLRETERLRRANRELTEAASAPIAVVGVGCRFPGGVRSAEDLWRLVAEGRDVVSDFPTDRGWDVAALYDPDPDRPGRTYTRSGGFLDDVAGFDAEFFGISPREALAMDPQQRLLLETAWETLENAGIDPRVLAGTDTGVFAGIANRDYGPPLHEASGATEGYLLTGSAASVASGRLAYTLGLQGPAITVDTACSSSLVALHLASQALRSGECSLALAGGATIMATPGIFLEFSRQRGLASDGRCKAFSASADGTGWGEGIGLLLLERLSDAQRNGHRILAVIRGSAINQDGASNGLTAPNGISQQRVIRQALANAGLQPSQVDAVEAHGTGTKLGDPIEAEALLATYGTDRDQPLWLGSIKSNIGHTQAAAGAAGIIKMIMAMRHGHLPRTLHVTEPTPHVDWTTGAVRLLTDATSWPETDQPRRAGISSFGVSGTNAHVILEQPPAEAEPEPAAVPVLVWPLSAATGRGLADHAGHVKSFVDDNPHVDARAVAHTLGTRTALDHRAVIVGTDRAELLRGLDALTAGLPAQGVVRGEASGPVKTAFLFSGQGSQRPGAGRELYETYDVFATAVDEVCAVLDPLLDRPLREVLFTDPEALHLPAYTQPALFALQVGLFRLLHHHGLTPDHLVGHSIGEITAAYVAGVFDLPEAGRLVVARGRLMHGLPTGAMASIQAGEDEVRPTLTGEVDIAAVNTPTSVVVSGTETAVAAVTDHWTRRGRKTRRLRVSRAFHSPHVEPVLDEFRAVAASLTFHSPTLPVISTRTGRLATDQLTDPEHWVRHLRDTVRYADALDALRVHGVSVHIELGPDTTLSTLGAHIADATFVPTLRPDRPELSTLVAALATAHAHGVPVDLPLPARPLVDLPTYPFQHERFWLAPTASPTDEGLHRLAWTHVAAREALPTDRWAVLGAALSGVDAVAYPDLDALPDPAPEVVLLPLFDPEGDDVVAAAHAETIRVLDLAQTWLADDRFTGQLVVVTSGAVAAGDDEDVTDLARSTLWGLLRSAQTEHPGRFRVVDLDQPESATHLPAALALDEPQLAVRNGQVKAARLAVAEPGAPAAEWRPDGTVLVTGGTGSLGGRLARHLVAEHGVRHLLLVSRSGPDAPDAERLRADLAAAGADVTIAACDTADRDALRALLASLPATHPLTAVVHAAGVVEDGVLTGLTAEQVERVLRAKVDAAWHLHELTRQHDLVDFVLFSSASGILGGPGQANYAAANTFLDALAHHRRANGLPAASLAWGLWQQASRITDRLTAADRHRISRHHLAPMTTRHALALFDACRAGAHPLLVPALVEANKSGTAPPAVLRDLLDTEITPAATLRDRLVALSSTAQRDLLLNHVRGDVAAVLGHRSPGHITPTAAFADLGFDSLTAVELRNRLAASTGLALPATLAFDYPNPAALADHLGDELLDRRLVPAAPTAAANDDDPVVIIGLGCRFPGGVRSADDLWTLLADGRDAVTEVPTDRGWNLDQLYDPERKRPGTTYARHGGFLDDVAGFDAEFFGISPREALAMDPQQRLLLETAWETLENAGIDPRSLSGTDTGVFAGIANRDYGPPLHEASGATEGYLMTGGATSVASGRLAYTLGLHGPAITVDTACSSSLVALHLAAQALRTGECSLALAGGATVMATPGIFVEFARQRGLAPDGRCKPFAASADGTGWGEGVGLVVLARLSDARRRGHPILAVLKGSAVNQDGASNGLTAPNGISQQRVIRQALANAGLAPSEVDAVEAHGTGTTLGDPIEAQALLATYGADRDQPLWLGSIKSNIGHTQAAAGVAGIIKMIMAMRHGHLPRTLHVTEPTPHVDWTTGAVAVLDESQPWPAVDRPRRGAVSSFGVSGTNAHVILEQAPDEPEPVVEAPAPPVLAWPLSAATGDALRDTAGRLLSTVDFERTADVAGALASRTRFPHRAVVVGDADELRAGTATVAAGGAADTVIAGHARSGRTVFVFPGQGSQWTGMGRELLAESKAFASAMAECAAALAPHVDWSLLDVIRGEAPMDTVDVVQPALFAMMVSLTRLWRHHGVEPDAVIGHSQGEIAAAHIAGALSLSDAARIVAVRSKLVAELCGHGAMASVSLPADTVHTDLAPWGEQLCVAAINGPRSVVVSGDANAIDALLDHYTTHNVQAKRIPVDYASHSPHIDRLRTEILDALTDIRPRKAEIPFYSTVTGTQLDTLELDADYWYRNLREPVRFHDTVHTLLADGFHHYLEPSPHPVLALPLHQTLEDTETPIAVVATLHRDNGGRRRLLTSLAEAHVHGVDVDWTTTLDGYRARRIALPGYAFQHQRFWLATPSARGDATSLGQTASDHPLLGAAVPLAQSGSHVFTGRLSVADQPWLADHAMFDTILLPGTAFLDLTVHIGHRMGCGRVDELTMHTPLVLGEQEPAQLQVTVGAPDEDGRHELTVHSRPEGDDAAPWVAHATATLAPTRLAPVAGELAPTGTPVDIGDLYDRLDDAGYQYGPTFQGLRAVWHDGADSYAEVTLPDDVRTDGFNVHPALLDAALHAMTTIEDLTDARLPFSWSGVTVHGPATGSLRARLRRTGESAFSLVASDDAGQPVLSVDTLTMQRVDAGRLAPVSDLYRPTWTDVPGGTPVAVAVLGDTLPTGWPGTCYPTLDAVPGPAPEVVVLPCLDRPDGDPLAATHAETVRILGLAKDWLADPRFTHSRLAVVTRNAAVDGAVLTDLARSALWGLLRSAHTEHPGRFQLLDLDDRPESTAVLPAALALDEPQLLLRRGEIAAGRLATVRTGHDAAPAWRPDGTVLITGGTGTLGGLLARHLVTTRGVRHLVLASRRGPAAPGAAELIDELTTLGASVDVVACDASDRAALAGLLAAIPAEHPLTAVVHAAGALDDGVLTGLDADRITSILRAKADGAWHLHELTADLDLAAFVLFSSAAAMLGAAGQANYAAANAFLDGLAAHRRATGLPATALAWGLWEHTSGMIDHLRATDFSRLDRTGVAPLATDAALALFDAALATGDPLLMPARLDTAALRARATAGTLPAVFRSVVPVRRRAAAAGAPLRQRLAGLAEAERGELLTELVCMQVAAVLGHADASAVDADKAFRDLGFDSLTAVELRNRLGSATGATLPVTVVFDFPTPRALASRLRSELVDEAAPAPAVPTVRRPVDDDPIVVVGTGCRFPGGVRSAEDLWRLVYEGSTVLGEFPDDRGWDVEALYDPDPDREGTTYTRHGAFLHDVAEFDAEFFGISPREALAMDPQQRLLLETTWETLENAGIDPQALSGTDTGVFTGMAYQDYGSLLRSAPRGVEGYRGIGSAASVASGRVSYTFGFEGPAVTVDTACSSSLVALHLASQALRTGECSLALAGGVTIMSTPGTFIEFARQRGLAPDGRCKPFAASADGTGWGEGIGLLLLERLSDAQRNGHRILAVIRGSAVNQDGASNGLTAPNGPSQQRVIRAALTNAGLEPSEVDAVEAHGTGTKLGDPIEAEALLATYGTDRDQPLWLGSIKSNIGHTQAAAGAAGIIKMIMAMRHGVLPATLHIDEPTPHVDWSAGAVSLLTQPVPWPETGRARRAGISSFGVSGTNAHVIVEEPPNQPTTSTTTEPGPVLLPLSAKTPQALRDQAHQLLPYLDRHNTTDLAGSLTTRTHFNHRAVILGHTDEVRTGLTKLAAGQPADNVITGQAHTGRTVFVFPGQGSQWTGMGRELLDTSPAFAEAMTECATALAPHIDWSLLDVIRGDAPMDTVDVVQPALFAMMVSLAKLWRHYGVEPDAVIGHSQGEIAAAHIAGALSLPDAATIIALRAKALRKIAGQGGMASIIATPDQIRELTDDRICIAAINGPRSVVVSGPPHTLDTLINHCQTNGIRAQRIPVDYASHSPHIDELRTEILDAIADIRPRKTEIPFYSTVTATRLDTIELNADYWYRNLRQPVRFHDTIQALLADGYHHYLEPSPHPVLALPLHQTLEDTEKPTTVVATLHRDNGGLARLQRAMAELHTTGHPVDLTTTLPPFRPVPLPTYPFQRRHYWLDASGPTDVAAAGLGAAEHPLLGAAINLAGTDTQVFTARLSPHTHPWLAEHTVGGSALLPGTAFLELAMHAAGHLGHRHLDELVLHTPLVVTDQTQLQLTATPEDDRHSLTVHSRLGDGPWTLHATATVGASPPEVSTSDTDVPTTAEPVDVAALYAELADVGNGYGPSFRGLRAVHRHDGEVHAEVAAPYELTNAEDYLVHPALLDAALQALATTATDARPRLPFAFTGVTLHAIGATALRARLRPTGADAVSLVATDPAGDPVITVDAITLKPLPAGQFGTRRDGLYRVDRAPVSAMEELERVTVLGEPVAGLAGDHYPALAAIPDPVPDAVVLPCLTVPEGDPVAAAHAETARVLAVAQEWLADSRFDRARLTVIIRAGDLTRAPLRGLLHSASTEHPGRFQLVELQDGTLPDRLPADPHLVVHKGRFSAPRLVPDTGALVPPAVPHWRLEPAGRGTLESLVLAERPELGAPLTAGQVRISVRAAGVNFRDVVSTLGLVPDQELLGSEAAGVVVETAPDVTGFAVGDRVFGLFPGGFGPVAVTDQRMVAPLPDSWTFSQGAAVPIVYLTAYYGLVHLAELSAGEAVLVHAAAGGVGMAAVQLAQYLGAEVFATAHPSKADTVRGMGVPDDHIASSRDTEFASRFRNIDVVLNSLTGELIDASVRTMAPDGRFIEIGKTDIRTDLGRPDVRYRPFDLAEAGPDLLGRMLAEVLDLFRRGVLRPLPLTVFDIRRAQDAFRHLGQARHVGKVVLTVPAAPDPHGTVLITGGTGTLGGQLARHLVTTHGARHLVLAGRRGLDAPGAEELRTELTALGAEVTVARCDAADRDDLRRLIDGISPPLTAVHHAAGVLADGTLDALTTEQVERVLRAKVDAAWHLHELTADHDLTEFVLFSSAAGILGAPGQANYAAANTFLDALAEHRRASGLPAVSVAWGLWLRASGMTGGLDGTDRNRLRRNAIVPMDTEHGLTLLDAARGSGDATLVAARLDQAALRAQAESGLLPAALAGLVTTRIDSARRAPASTSPHQRLTGMSPAQLRLRLLDLVRAEVATVLGRHDPDAIAPGAAFSDLGFDSLTAVELRNRLGAGTGLRLAPTLVFDHPTPTALADHLADEMAPAATAPTDVPSVSDAIARLEKALSANADEADRESTSRRLRALLSTLDDSRPDGDRSTRIQESTADEIFDFIDNQLGRTSRS</sequence>
<dbReference type="InterPro" id="IPR049552">
    <property type="entry name" value="PKS_DH_N"/>
</dbReference>
<feature type="domain" description="PKS/mFAS DH" evidence="10">
    <location>
        <begin position="4030"/>
        <end position="4293"/>
    </location>
</feature>
<dbReference type="CDD" id="cd00833">
    <property type="entry name" value="PKS"/>
    <property type="match status" value="3"/>
</dbReference>
<dbReference type="Pfam" id="PF00698">
    <property type="entry name" value="Acyl_transf_1"/>
    <property type="match status" value="3"/>
</dbReference>
<dbReference type="PROSITE" id="PS00012">
    <property type="entry name" value="PHOSPHOPANTETHEINE"/>
    <property type="match status" value="3"/>
</dbReference>
<feature type="region of interest" description="C-terminal hotdog fold" evidence="6">
    <location>
        <begin position="4158"/>
        <end position="4293"/>
    </location>
</feature>
<dbReference type="SUPFAM" id="SSF51735">
    <property type="entry name" value="NAD(P)-binding Rossmann-fold domains"/>
    <property type="match status" value="7"/>
</dbReference>
<dbReference type="SMART" id="SM01294">
    <property type="entry name" value="PKS_PP_betabranch"/>
    <property type="match status" value="3"/>
</dbReference>
<dbReference type="InterPro" id="IPR011032">
    <property type="entry name" value="GroES-like_sf"/>
</dbReference>
<dbReference type="Gene3D" id="3.40.50.11460">
    <property type="match status" value="1"/>
</dbReference>
<dbReference type="FunFam" id="3.40.47.10:FF:000019">
    <property type="entry name" value="Polyketide synthase type I"/>
    <property type="match status" value="3"/>
</dbReference>
<keyword evidence="3" id="KW-0808">Transferase</keyword>
<name>A0A9W6SBV4_9ACTN</name>
<dbReference type="Pfam" id="PF00109">
    <property type="entry name" value="ketoacyl-synt"/>
    <property type="match status" value="3"/>
</dbReference>
<reference evidence="11" key="1">
    <citation type="submission" date="2023-03" db="EMBL/GenBank/DDBJ databases">
        <title>Actinoallomurus iriomotensis NBRC 103684.</title>
        <authorList>
            <person name="Ichikawa N."/>
            <person name="Sato H."/>
            <person name="Tonouchi N."/>
        </authorList>
    </citation>
    <scope>NUCLEOTIDE SEQUENCE</scope>
    <source>
        <strain evidence="11">NBRC 103684</strain>
    </source>
</reference>
<dbReference type="Proteomes" id="UP001165074">
    <property type="component" value="Unassembled WGS sequence"/>
</dbReference>
<evidence type="ECO:0000256" key="1">
    <source>
        <dbReference type="ARBA" id="ARBA00022450"/>
    </source>
</evidence>
<dbReference type="Gene3D" id="3.40.47.10">
    <property type="match status" value="3"/>
</dbReference>
<evidence type="ECO:0000259" key="9">
    <source>
        <dbReference type="PROSITE" id="PS52004"/>
    </source>
</evidence>
<dbReference type="Pfam" id="PF16197">
    <property type="entry name" value="KAsynt_C_assoc"/>
    <property type="match status" value="3"/>
</dbReference>
<dbReference type="InterPro" id="IPR055123">
    <property type="entry name" value="SpnB-like_Rossmann"/>
</dbReference>
<gene>
    <name evidence="11" type="ORF">Airi02_099230</name>
</gene>
<dbReference type="SUPFAM" id="SSF55048">
    <property type="entry name" value="Probable ACP-binding domain of malonyl-CoA ACP transacylase"/>
    <property type="match status" value="3"/>
</dbReference>
<dbReference type="PROSITE" id="PS52019">
    <property type="entry name" value="PKS_MFAS_DH"/>
    <property type="match status" value="2"/>
</dbReference>
<dbReference type="InterPro" id="IPR006162">
    <property type="entry name" value="Ppantetheine_attach_site"/>
</dbReference>
<keyword evidence="12" id="KW-1185">Reference proteome</keyword>
<dbReference type="InterPro" id="IPR013154">
    <property type="entry name" value="ADH-like_N"/>
</dbReference>
<dbReference type="InterPro" id="IPR018201">
    <property type="entry name" value="Ketoacyl_synth_AS"/>
</dbReference>
<dbReference type="InterPro" id="IPR036291">
    <property type="entry name" value="NAD(P)-bd_dom_sf"/>
</dbReference>
<dbReference type="InterPro" id="IPR049551">
    <property type="entry name" value="PKS_DH_C"/>
</dbReference>
<dbReference type="Pfam" id="PF02801">
    <property type="entry name" value="Ketoacyl-synt_C"/>
    <property type="match status" value="3"/>
</dbReference>
<dbReference type="InterPro" id="IPR020807">
    <property type="entry name" value="PKS_DH"/>
</dbReference>
<dbReference type="SMART" id="SM00826">
    <property type="entry name" value="PKS_DH"/>
    <property type="match status" value="2"/>
</dbReference>
<dbReference type="PANTHER" id="PTHR43775">
    <property type="entry name" value="FATTY ACID SYNTHASE"/>
    <property type="match status" value="1"/>
</dbReference>
<dbReference type="InterPro" id="IPR020806">
    <property type="entry name" value="PKS_PP-bd"/>
</dbReference>
<dbReference type="InterPro" id="IPR057326">
    <property type="entry name" value="KR_dom"/>
</dbReference>
<dbReference type="Gene3D" id="3.30.70.3290">
    <property type="match status" value="3"/>
</dbReference>
<dbReference type="InterPro" id="IPR001227">
    <property type="entry name" value="Ac_transferase_dom_sf"/>
</dbReference>
<dbReference type="CDD" id="cd05195">
    <property type="entry name" value="enoyl_red"/>
    <property type="match status" value="1"/>
</dbReference>
<evidence type="ECO:0000256" key="2">
    <source>
        <dbReference type="ARBA" id="ARBA00022553"/>
    </source>
</evidence>
<keyword evidence="4" id="KW-0511">Multifunctional enzyme</keyword>
<feature type="domain" description="Carrier" evidence="8">
    <location>
        <begin position="1353"/>
        <end position="1428"/>
    </location>
</feature>
<proteinExistence type="predicted"/>
<dbReference type="Pfam" id="PF00550">
    <property type="entry name" value="PP-binding"/>
    <property type="match status" value="3"/>
</dbReference>
<dbReference type="SMART" id="SM00822">
    <property type="entry name" value="PKS_KR"/>
    <property type="match status" value="3"/>
</dbReference>
<dbReference type="InterPro" id="IPR009081">
    <property type="entry name" value="PP-bd_ACP"/>
</dbReference>
<feature type="active site" description="Proton acceptor; for dehydratase activity" evidence="6">
    <location>
        <position position="2362"/>
    </location>
</feature>
<feature type="domain" description="PKS/mFAS DH" evidence="10">
    <location>
        <begin position="2330"/>
        <end position="2597"/>
    </location>
</feature>
<dbReference type="CDD" id="cd08956">
    <property type="entry name" value="KR_3_FAS_SDR_x"/>
    <property type="match status" value="3"/>
</dbReference>
<dbReference type="InterPro" id="IPR014031">
    <property type="entry name" value="Ketoacyl_synth_C"/>
</dbReference>
<dbReference type="Gene3D" id="1.10.1200.10">
    <property type="entry name" value="ACP-like"/>
    <property type="match status" value="3"/>
</dbReference>
<feature type="domain" description="Carrier" evidence="8">
    <location>
        <begin position="5050"/>
        <end position="5128"/>
    </location>
</feature>
<dbReference type="InterPro" id="IPR016036">
    <property type="entry name" value="Malonyl_transacylase_ACP-bd"/>
</dbReference>
<dbReference type="InterPro" id="IPR050091">
    <property type="entry name" value="PKS_NRPS_Biosynth_Enz"/>
</dbReference>
<evidence type="ECO:0000256" key="5">
    <source>
        <dbReference type="ARBA" id="ARBA00023315"/>
    </source>
</evidence>
<dbReference type="SUPFAM" id="SSF50129">
    <property type="entry name" value="GroES-like"/>
    <property type="match status" value="1"/>
</dbReference>
<feature type="active site" description="Proton donor; for dehydratase activity" evidence="6">
    <location>
        <position position="2522"/>
    </location>
</feature>
<feature type="region of interest" description="Disordered" evidence="7">
    <location>
        <begin position="4134"/>
        <end position="4156"/>
    </location>
</feature>
<feature type="domain" description="Carrier" evidence="8">
    <location>
        <begin position="3058"/>
        <end position="3133"/>
    </location>
</feature>
<feature type="region of interest" description="C-terminal hotdog fold" evidence="6">
    <location>
        <begin position="2463"/>
        <end position="2597"/>
    </location>
</feature>
<dbReference type="Gene3D" id="3.40.50.720">
    <property type="entry name" value="NAD(P)-binding Rossmann-like Domain"/>
    <property type="match status" value="3"/>
</dbReference>
<dbReference type="InterPro" id="IPR020843">
    <property type="entry name" value="ER"/>
</dbReference>
<evidence type="ECO:0000313" key="12">
    <source>
        <dbReference type="Proteomes" id="UP001165074"/>
    </source>
</evidence>
<dbReference type="FunFam" id="3.40.366.10:FF:000002">
    <property type="entry name" value="Probable polyketide synthase 2"/>
    <property type="match status" value="2"/>
</dbReference>
<evidence type="ECO:0000256" key="6">
    <source>
        <dbReference type="PROSITE-ProRule" id="PRU01363"/>
    </source>
</evidence>
<evidence type="ECO:0000313" key="11">
    <source>
        <dbReference type="EMBL" id="GLY91995.1"/>
    </source>
</evidence>
<dbReference type="SUPFAM" id="SSF53901">
    <property type="entry name" value="Thiolase-like"/>
    <property type="match status" value="3"/>
</dbReference>
<organism evidence="11 12">
    <name type="scientific">Actinoallomurus iriomotensis</name>
    <dbReference type="NCBI Taxonomy" id="478107"/>
    <lineage>
        <taxon>Bacteria</taxon>
        <taxon>Bacillati</taxon>
        <taxon>Actinomycetota</taxon>
        <taxon>Actinomycetes</taxon>
        <taxon>Streptosporangiales</taxon>
        <taxon>Thermomonosporaceae</taxon>
        <taxon>Actinoallomurus</taxon>
    </lineage>
</organism>
<dbReference type="GO" id="GO:0004312">
    <property type="term" value="F:fatty acid synthase activity"/>
    <property type="evidence" value="ECO:0007669"/>
    <property type="project" value="TreeGrafter"/>
</dbReference>
<evidence type="ECO:0000259" key="8">
    <source>
        <dbReference type="PROSITE" id="PS50075"/>
    </source>
</evidence>
<evidence type="ECO:0000256" key="3">
    <source>
        <dbReference type="ARBA" id="ARBA00022679"/>
    </source>
</evidence>
<dbReference type="Pfam" id="PF21089">
    <property type="entry name" value="PKS_DH_N"/>
    <property type="match status" value="2"/>
</dbReference>
<dbReference type="GO" id="GO:0004315">
    <property type="term" value="F:3-oxoacyl-[acyl-carrier-protein] synthase activity"/>
    <property type="evidence" value="ECO:0007669"/>
    <property type="project" value="InterPro"/>
</dbReference>
<evidence type="ECO:0000256" key="4">
    <source>
        <dbReference type="ARBA" id="ARBA00023268"/>
    </source>
</evidence>
<dbReference type="PROSITE" id="PS50075">
    <property type="entry name" value="CARRIER"/>
    <property type="match status" value="3"/>
</dbReference>
<dbReference type="InterPro" id="IPR016039">
    <property type="entry name" value="Thiolase-like"/>
</dbReference>
<dbReference type="Pfam" id="PF08659">
    <property type="entry name" value="KR"/>
    <property type="match status" value="3"/>
</dbReference>
<dbReference type="GO" id="GO:0006633">
    <property type="term" value="P:fatty acid biosynthetic process"/>
    <property type="evidence" value="ECO:0007669"/>
    <property type="project" value="InterPro"/>
</dbReference>
<dbReference type="PROSITE" id="PS00606">
    <property type="entry name" value="KS3_1"/>
    <property type="match status" value="3"/>
</dbReference>
<dbReference type="InterPro" id="IPR032821">
    <property type="entry name" value="PKS_assoc"/>
</dbReference>
<dbReference type="Gene3D" id="3.40.366.10">
    <property type="entry name" value="Malonyl-Coenzyme A Acyl Carrier Protein, domain 2"/>
    <property type="match status" value="3"/>
</dbReference>
<feature type="compositionally biased region" description="Polar residues" evidence="7">
    <location>
        <begin position="4146"/>
        <end position="4155"/>
    </location>
</feature>
<keyword evidence="2" id="KW-0597">Phosphoprotein</keyword>
<dbReference type="SMART" id="SM00829">
    <property type="entry name" value="PKS_ER"/>
    <property type="match status" value="1"/>
</dbReference>
<feature type="active site" description="Proton acceptor; for dehydratase activity" evidence="6">
    <location>
        <position position="4062"/>
    </location>
</feature>
<dbReference type="Pfam" id="PF08240">
    <property type="entry name" value="ADH_N"/>
    <property type="match status" value="1"/>
</dbReference>
<dbReference type="Pfam" id="PF14765">
    <property type="entry name" value="PS-DH"/>
    <property type="match status" value="2"/>
</dbReference>
<keyword evidence="1" id="KW-0596">Phosphopantetheine</keyword>
<dbReference type="InterPro" id="IPR014043">
    <property type="entry name" value="Acyl_transferase_dom"/>
</dbReference>
<dbReference type="InterPro" id="IPR020841">
    <property type="entry name" value="PKS_Beta-ketoAc_synthase_dom"/>
</dbReference>
<evidence type="ECO:0000259" key="10">
    <source>
        <dbReference type="PROSITE" id="PS52019"/>
    </source>
</evidence>
<dbReference type="FunFam" id="3.40.50.720:FF:000381">
    <property type="entry name" value="Probable polyketide synthase pks17"/>
    <property type="match status" value="1"/>
</dbReference>
<dbReference type="InterPro" id="IPR013968">
    <property type="entry name" value="PKS_KR"/>
</dbReference>
<dbReference type="InterPro" id="IPR036736">
    <property type="entry name" value="ACP-like_sf"/>
</dbReference>
<protein>
    <submittedName>
        <fullName evidence="11">Uncharacterized protein</fullName>
    </submittedName>
</protein>
<comment type="caution">
    <text evidence="11">The sequence shown here is derived from an EMBL/GenBank/DDBJ whole genome shotgun (WGS) entry which is preliminary data.</text>
</comment>
<dbReference type="FunFam" id="1.10.1200.10:FF:000007">
    <property type="entry name" value="Probable polyketide synthase pks17"/>
    <property type="match status" value="3"/>
</dbReference>
<dbReference type="GO" id="GO:0016491">
    <property type="term" value="F:oxidoreductase activity"/>
    <property type="evidence" value="ECO:0007669"/>
    <property type="project" value="InterPro"/>
</dbReference>
<dbReference type="SUPFAM" id="SSF47336">
    <property type="entry name" value="ACP-like"/>
    <property type="match status" value="3"/>
</dbReference>
<dbReference type="InterPro" id="IPR042104">
    <property type="entry name" value="PKS_dehydratase_sf"/>
</dbReference>
<dbReference type="PANTHER" id="PTHR43775:SF51">
    <property type="entry name" value="INACTIVE PHENOLPHTHIOCEROL SYNTHESIS POLYKETIDE SYNTHASE TYPE I PKS1-RELATED"/>
    <property type="match status" value="1"/>
</dbReference>
<evidence type="ECO:0000256" key="7">
    <source>
        <dbReference type="SAM" id="MobiDB-lite"/>
    </source>
</evidence>
<feature type="active site" description="Proton donor; for dehydratase activity" evidence="6">
    <location>
        <position position="4218"/>
    </location>
</feature>
<feature type="domain" description="Ketosynthase family 3 (KS3)" evidence="9">
    <location>
        <begin position="3152"/>
        <end position="3576"/>
    </location>
</feature>
<dbReference type="SUPFAM" id="SSF52151">
    <property type="entry name" value="FabD/lysophospholipase-like"/>
    <property type="match status" value="3"/>
</dbReference>
<dbReference type="InterPro" id="IPR049900">
    <property type="entry name" value="PKS_mFAS_DH"/>
</dbReference>
<dbReference type="InterPro" id="IPR016035">
    <property type="entry name" value="Acyl_Trfase/lysoPLipase"/>
</dbReference>
<dbReference type="SMART" id="SM00825">
    <property type="entry name" value="PKS_KS"/>
    <property type="match status" value="3"/>
</dbReference>
<dbReference type="Gene3D" id="3.90.180.10">
    <property type="entry name" value="Medium-chain alcohol dehydrogenases, catalytic domain"/>
    <property type="match status" value="1"/>
</dbReference>
<dbReference type="RefSeq" id="WP_285583932.1">
    <property type="nucleotide sequence ID" value="NZ_BSTK01000024.1"/>
</dbReference>
<dbReference type="SMART" id="SM00823">
    <property type="entry name" value="PKS_PP"/>
    <property type="match status" value="3"/>
</dbReference>
<dbReference type="InterPro" id="IPR014030">
    <property type="entry name" value="Ketoacyl_synth_N"/>
</dbReference>
<feature type="domain" description="Ketosynthase family 3 (KS3)" evidence="9">
    <location>
        <begin position="1445"/>
        <end position="1869"/>
    </location>
</feature>
<dbReference type="Pfam" id="PF22953">
    <property type="entry name" value="SpnB_Rossmann"/>
    <property type="match status" value="2"/>
</dbReference>
<feature type="domain" description="Ketosynthase family 3 (KS3)" evidence="9">
    <location>
        <begin position="36"/>
        <end position="460"/>
    </location>
</feature>
<feature type="region of interest" description="N-terminal hotdog fold" evidence="6">
    <location>
        <begin position="2330"/>
        <end position="2454"/>
    </location>
</feature>
<keyword evidence="5" id="KW-0012">Acyltransferase</keyword>